<accession>A0ABW5GGC7</accession>
<protein>
    <submittedName>
        <fullName evidence="7">Enediyne antibiotic chromoprotein</fullName>
    </submittedName>
</protein>
<reference evidence="8" key="1">
    <citation type="journal article" date="2019" name="Int. J. Syst. Evol. Microbiol.">
        <title>The Global Catalogue of Microorganisms (GCM) 10K type strain sequencing project: providing services to taxonomists for standard genome sequencing and annotation.</title>
        <authorList>
            <consortium name="The Broad Institute Genomics Platform"/>
            <consortium name="The Broad Institute Genome Sequencing Center for Infectious Disease"/>
            <person name="Wu L."/>
            <person name="Ma J."/>
        </authorList>
    </citation>
    <scope>NUCLEOTIDE SEQUENCE [LARGE SCALE GENOMIC DNA]</scope>
    <source>
        <strain evidence="8">CGMCC 4.7643</strain>
    </source>
</reference>
<keyword evidence="5" id="KW-1015">Disulfide bond</keyword>
<keyword evidence="8" id="KW-1185">Reference proteome</keyword>
<dbReference type="NCBIfam" id="NF040680">
    <property type="entry name" value="chromo_anti"/>
    <property type="match status" value="1"/>
</dbReference>
<sequence length="159" mass="15817">MMSNWLKRSGRVVLTGVAAVAIGGALAPAAMASPSAPSVSVTPNNDLTDGAVVTVSSSGFAANAQAAAVECATPSGGTELCDLEHAAVYQSNAKGDGTTPFTVHRQWTGTDPLTGKVVGPVDCATVASGCVVGVTDANRQTATAQIAFRKTATTTIASH</sequence>
<evidence type="ECO:0000256" key="3">
    <source>
        <dbReference type="ARBA" id="ARBA00023022"/>
    </source>
</evidence>
<name>A0ABW5GGC7_9PSEU</name>
<feature type="chain" id="PRO_5046282805" evidence="6">
    <location>
        <begin position="33"/>
        <end position="159"/>
    </location>
</feature>
<evidence type="ECO:0000256" key="4">
    <source>
        <dbReference type="ARBA" id="ARBA00023125"/>
    </source>
</evidence>
<dbReference type="PRINTS" id="PR01885">
    <property type="entry name" value="MACROMOMYCIN"/>
</dbReference>
<dbReference type="EMBL" id="JBHUKU010000004">
    <property type="protein sequence ID" value="MFD2459015.1"/>
    <property type="molecule type" value="Genomic_DNA"/>
</dbReference>
<evidence type="ECO:0000313" key="7">
    <source>
        <dbReference type="EMBL" id="MFD2459015.1"/>
    </source>
</evidence>
<evidence type="ECO:0000313" key="8">
    <source>
        <dbReference type="Proteomes" id="UP001597419"/>
    </source>
</evidence>
<evidence type="ECO:0000256" key="6">
    <source>
        <dbReference type="SAM" id="SignalP"/>
    </source>
</evidence>
<evidence type="ECO:0000256" key="2">
    <source>
        <dbReference type="ARBA" id="ARBA00022529"/>
    </source>
</evidence>
<dbReference type="InterPro" id="IPR027273">
    <property type="entry name" value="Neocarzinostatin-like"/>
</dbReference>
<comment type="caution">
    <text evidence="7">The sequence shown here is derived from an EMBL/GenBank/DDBJ whole genome shotgun (WGS) entry which is preliminary data.</text>
</comment>
<dbReference type="Proteomes" id="UP001597419">
    <property type="component" value="Unassembled WGS sequence"/>
</dbReference>
<keyword evidence="3" id="KW-0044">Antibiotic</keyword>
<evidence type="ECO:0000256" key="5">
    <source>
        <dbReference type="ARBA" id="ARBA00023157"/>
    </source>
</evidence>
<keyword evidence="2" id="KW-0929">Antimicrobial</keyword>
<keyword evidence="4" id="KW-0238">DNA-binding</keyword>
<feature type="signal peptide" evidence="6">
    <location>
        <begin position="1"/>
        <end position="32"/>
    </location>
</feature>
<keyword evidence="6" id="KW-0732">Signal</keyword>
<proteinExistence type="inferred from homology"/>
<dbReference type="Pfam" id="PF00960">
    <property type="entry name" value="Neocarzinostat"/>
    <property type="match status" value="1"/>
</dbReference>
<dbReference type="InterPro" id="IPR002186">
    <property type="entry name" value="Neocarzinostatin_fam"/>
</dbReference>
<dbReference type="RefSeq" id="WP_345386914.1">
    <property type="nucleotide sequence ID" value="NZ_BAABHG010000002.1"/>
</dbReference>
<dbReference type="SUPFAM" id="SSF49319">
    <property type="entry name" value="Actinoxanthin-like"/>
    <property type="match status" value="1"/>
</dbReference>
<dbReference type="Gene3D" id="2.60.40.230">
    <property type="entry name" value="Neocarzinostatin-like"/>
    <property type="match status" value="1"/>
</dbReference>
<gene>
    <name evidence="7" type="ORF">ACFSYJ_10390</name>
</gene>
<evidence type="ECO:0000256" key="1">
    <source>
        <dbReference type="ARBA" id="ARBA00010648"/>
    </source>
</evidence>
<organism evidence="7 8">
    <name type="scientific">Amycolatopsis samaneae</name>
    <dbReference type="NCBI Taxonomy" id="664691"/>
    <lineage>
        <taxon>Bacteria</taxon>
        <taxon>Bacillati</taxon>
        <taxon>Actinomycetota</taxon>
        <taxon>Actinomycetes</taxon>
        <taxon>Pseudonocardiales</taxon>
        <taxon>Pseudonocardiaceae</taxon>
        <taxon>Amycolatopsis</taxon>
    </lineage>
</organism>
<comment type="similarity">
    <text evidence="1">Belongs to the neocarzinostatin family.</text>
</comment>